<dbReference type="GO" id="GO:0006508">
    <property type="term" value="P:proteolysis"/>
    <property type="evidence" value="ECO:0007669"/>
    <property type="project" value="UniProtKB-KW"/>
</dbReference>
<evidence type="ECO:0000313" key="11">
    <source>
        <dbReference type="EMBL" id="KAF4662151.1"/>
    </source>
</evidence>
<protein>
    <recommendedName>
        <fullName evidence="10">Peptidase A1 domain-containing protein</fullName>
    </recommendedName>
</protein>
<dbReference type="PROSITE" id="PS51767">
    <property type="entry name" value="PEPTIDASE_A1"/>
    <property type="match status" value="1"/>
</dbReference>
<dbReference type="InterPro" id="IPR036322">
    <property type="entry name" value="WD40_repeat_dom_sf"/>
</dbReference>
<name>A0A7J6LTL6_PEROL</name>
<dbReference type="Pfam" id="PF12894">
    <property type="entry name" value="ANAPC4_WD40"/>
    <property type="match status" value="1"/>
</dbReference>
<evidence type="ECO:0000256" key="4">
    <source>
        <dbReference type="PIRSR" id="PIRSR601461-1"/>
    </source>
</evidence>
<dbReference type="Pfam" id="PF00026">
    <property type="entry name" value="Asp"/>
    <property type="match status" value="1"/>
</dbReference>
<dbReference type="InterPro" id="IPR011990">
    <property type="entry name" value="TPR-like_helical_dom_sf"/>
</dbReference>
<evidence type="ECO:0000259" key="10">
    <source>
        <dbReference type="PROSITE" id="PS51767"/>
    </source>
</evidence>
<feature type="compositionally biased region" description="Basic and acidic residues" evidence="9">
    <location>
        <begin position="650"/>
        <end position="663"/>
    </location>
</feature>
<feature type="repeat" description="WD" evidence="6">
    <location>
        <begin position="431"/>
        <end position="472"/>
    </location>
</feature>
<dbReference type="FunFam" id="2.40.70.10:FF:000008">
    <property type="entry name" value="Cathepsin D"/>
    <property type="match status" value="1"/>
</dbReference>
<evidence type="ECO:0000256" key="1">
    <source>
        <dbReference type="ARBA" id="ARBA00007447"/>
    </source>
</evidence>
<keyword evidence="7" id="KW-0645">Protease</keyword>
<evidence type="ECO:0000256" key="2">
    <source>
        <dbReference type="ARBA" id="ARBA00022574"/>
    </source>
</evidence>
<dbReference type="SUPFAM" id="SSF50630">
    <property type="entry name" value="Acid proteases"/>
    <property type="match status" value="1"/>
</dbReference>
<evidence type="ECO:0000256" key="9">
    <source>
        <dbReference type="SAM" id="MobiDB-lite"/>
    </source>
</evidence>
<feature type="active site" evidence="4">
    <location>
        <position position="1522"/>
    </location>
</feature>
<keyword evidence="2 6" id="KW-0853">WD repeat</keyword>
<dbReference type="SMART" id="SM00320">
    <property type="entry name" value="WD40"/>
    <property type="match status" value="7"/>
</dbReference>
<evidence type="ECO:0000313" key="12">
    <source>
        <dbReference type="Proteomes" id="UP000572268"/>
    </source>
</evidence>
<dbReference type="GO" id="GO:0004190">
    <property type="term" value="F:aspartic-type endopeptidase activity"/>
    <property type="evidence" value="ECO:0007669"/>
    <property type="project" value="UniProtKB-KW"/>
</dbReference>
<feature type="disulfide bond" evidence="5">
    <location>
        <begin position="1335"/>
        <end position="1340"/>
    </location>
</feature>
<dbReference type="PROSITE" id="PS50082">
    <property type="entry name" value="WD_REPEATS_2"/>
    <property type="match status" value="5"/>
</dbReference>
<comment type="similarity">
    <text evidence="1 7">Belongs to the peptidase A1 family.</text>
</comment>
<dbReference type="PROSITE" id="PS50294">
    <property type="entry name" value="WD_REPEATS_REGION"/>
    <property type="match status" value="4"/>
</dbReference>
<dbReference type="Proteomes" id="UP000572268">
    <property type="component" value="Unassembled WGS sequence"/>
</dbReference>
<dbReference type="InterPro" id="IPR001969">
    <property type="entry name" value="Aspartic_peptidase_AS"/>
</dbReference>
<feature type="coiled-coil region" evidence="8">
    <location>
        <begin position="174"/>
        <end position="201"/>
    </location>
</feature>
<organism evidence="11 12">
    <name type="scientific">Perkinsus olseni</name>
    <name type="common">Perkinsus atlanticus</name>
    <dbReference type="NCBI Taxonomy" id="32597"/>
    <lineage>
        <taxon>Eukaryota</taxon>
        <taxon>Sar</taxon>
        <taxon>Alveolata</taxon>
        <taxon>Perkinsozoa</taxon>
        <taxon>Perkinsea</taxon>
        <taxon>Perkinsida</taxon>
        <taxon>Perkinsidae</taxon>
        <taxon>Perkinsus</taxon>
    </lineage>
</organism>
<sequence length="1643" mass="182804">MSLRACPESYIITMAAAATEARPCEARGEDLVEAVDATPELIGSIMNPDDDEVLERVAEEGFEEDGPRLCVIRLLASPSYRVLAILSDDDLDGDDPLGSGDRRSPLEAEVRVRPPVVDDFIRNFFIKHGLKRSLDAFQNEWYSLQLSGKLNPAAMDDETVPDLYLRSQQLMDVIRAQEAEMKKLRIVAENAKSLFDKLRQQRDFHRMHHRRVVQEKEKLISDFKRLRSHYEQYEPTLTELRHKYEVAMKEKFLLKMERDRYMARASALERQIDESGPTEGVTGEQSADGPSGRSAAGGAGPSGEVSSQRSPRAGRKGDTPWPTEAAARQAAADFTQRMGEDPPAMDVTSLRLARTFKAHDEGLCKVALHPRIPMVATTSDDGTWKLWSLPDGEAFVSDLAFHPEGSVFVTTGGDRTVKVWDVIKEMCLATLTDHSETVWSADYHQSGGFFATSSTDQTVKIFDSKSLRCRQTLRGHVDAVNTVQFQPFTGNLATASADKTASIWDMRTGLCVQTFYGHRNALNHARFDRKGMYLASADADGIVKVWDLRMVAEILQIDTGNMPANEVDWDTSGKVIAVASMDSSVKLFDVWEKKFLIALEGHEDSVQSVSFESGGEPPSRYLVSVTTIMTVDDTDLPRFTEVPEDLEVSEDARSDLSTEKWNSDDEPPIEEVNDRMVISRDGSLIRTVMKVGRRVDGLDRPGRYDKVDIKYLEVPYGEVEPPESAWADRATSLEFEVGSCDPGVPSAIDVGVRYMGVGSECGVESSQSAWRLPYRDQADLLQGKSSRPSKKRFQFMAAPPTASLMTTSAGDRRPVAYLIQLVSVKRCYVLRDDGLLRRWILRSRDPRMAWKASPKVGDTVAIVKASTLLHGCSGHGFRSSLYRTVVGEVARIEVSVPGSEETVDELELRDVFPHGWVCSPRDGTVRMLEKQEVPQSMGLPLSRTLVVEEDSVVTVGVTGPFGLRTAMVLQWTYGRYIVHPIFDAMVRSMRVGERAIFTPLPGADIAYLCDERLSVSCDLGLRALSSGNTLEEAISNYSSSRAPDVTSVPSLTVFDSSVCEMVLVTVSSDEQGDTSGEAVLSRSRLRKDIGNRLLAVDALQEARSEYMSALDGLKVLHKAPHEKPSKDQEALELAANLNLSLVCLKQGDHPEAQRFATRAKELDPDNIKARYRLALALIEQRKEEDRAVHILEGILERCPEARGLLSRVRVELRADLDYYYGMHLNQYLIVLCLLILECDSRIHSGRRALHTIPLQASSTHGSRRTSGLASLLQLHRQGQLESIMTGIPLYNLHDTQYVGPLGVGTSPNEDGRPQQTVNVVFDTGSTNIWVQSDLCESPACVSLHKYREAESRTFVEPHRRNRYLDILFGTGELRGLMASDTISVGPYKVSNQSFAMIQKEIGKIFQQIPFEGILGLAFPKMAANGQLPFFDNVMRQGALGGRNEFSFYFQPSPGKGSMILFGGVEARLYDGPIRMFPVVQEYYWAIQLVDFKIGEESFASMPVGTRRLRQWVPPRVSKLIFDTGTTYFAAPSFLFTRISRRLPPAPCATIAMESRKYPDIHYLLKDENAVIFDLAVPAEEYMLDAGEGQCVLAFMPMDVPGRYGPALILGEVFMRRWLTTYDRGDGSPGGAYVGLARAKHIPS</sequence>
<dbReference type="SUPFAM" id="SSF48452">
    <property type="entry name" value="TPR-like"/>
    <property type="match status" value="1"/>
</dbReference>
<dbReference type="PANTHER" id="PTHR14604">
    <property type="entry name" value="WD40 REPEAT PF20"/>
    <property type="match status" value="1"/>
</dbReference>
<evidence type="ECO:0000256" key="5">
    <source>
        <dbReference type="PIRSR" id="PIRSR601461-2"/>
    </source>
</evidence>
<dbReference type="Gene3D" id="1.25.40.10">
    <property type="entry name" value="Tetratricopeptide repeat domain"/>
    <property type="match status" value="1"/>
</dbReference>
<keyword evidence="5" id="KW-1015">Disulfide bond</keyword>
<dbReference type="InterPro" id="IPR019775">
    <property type="entry name" value="WD40_repeat_CS"/>
</dbReference>
<feature type="region of interest" description="Disordered" evidence="9">
    <location>
        <begin position="269"/>
        <end position="330"/>
    </location>
</feature>
<accession>A0A7J6LTL6</accession>
<dbReference type="InterPro" id="IPR001461">
    <property type="entry name" value="Aspartic_peptidase_A1"/>
</dbReference>
<feature type="repeat" description="WD" evidence="6">
    <location>
        <begin position="515"/>
        <end position="549"/>
    </location>
</feature>
<gene>
    <name evidence="11" type="ORF">FOL46_005426</name>
</gene>
<dbReference type="PRINTS" id="PR00792">
    <property type="entry name" value="PEPSIN"/>
</dbReference>
<keyword evidence="8" id="KW-0175">Coiled coil</keyword>
<feature type="repeat" description="WD" evidence="6">
    <location>
        <begin position="389"/>
        <end position="430"/>
    </location>
</feature>
<dbReference type="Gene3D" id="2.40.70.10">
    <property type="entry name" value="Acid Proteases"/>
    <property type="match status" value="2"/>
</dbReference>
<dbReference type="CDD" id="cd00200">
    <property type="entry name" value="WD40"/>
    <property type="match status" value="1"/>
</dbReference>
<feature type="repeat" description="WD" evidence="6">
    <location>
        <begin position="356"/>
        <end position="389"/>
    </location>
</feature>
<reference evidence="11 12" key="1">
    <citation type="submission" date="2020-04" db="EMBL/GenBank/DDBJ databases">
        <title>Perkinsus olseni comparative genomics.</title>
        <authorList>
            <person name="Bogema D.R."/>
        </authorList>
    </citation>
    <scope>NUCLEOTIDE SEQUENCE [LARGE SCALE GENOMIC DNA]</scope>
    <source>
        <strain evidence="11">ATCC PRA-31</strain>
    </source>
</reference>
<keyword evidence="7" id="KW-0378">Hydrolase</keyword>
<dbReference type="PANTHER" id="PTHR14604:SF3">
    <property type="entry name" value="SPERM-ASSOCIATED ANTIGEN 16 PROTEIN"/>
    <property type="match status" value="1"/>
</dbReference>
<dbReference type="Pfam" id="PF00400">
    <property type="entry name" value="WD40"/>
    <property type="match status" value="5"/>
</dbReference>
<dbReference type="Pfam" id="PF14559">
    <property type="entry name" value="TPR_19"/>
    <property type="match status" value="1"/>
</dbReference>
<dbReference type="InterPro" id="IPR033121">
    <property type="entry name" value="PEPTIDASE_A1"/>
</dbReference>
<dbReference type="EMBL" id="JABANN010000329">
    <property type="protein sequence ID" value="KAF4662151.1"/>
    <property type="molecule type" value="Genomic_DNA"/>
</dbReference>
<dbReference type="InterPro" id="IPR015943">
    <property type="entry name" value="WD40/YVTN_repeat-like_dom_sf"/>
</dbReference>
<evidence type="ECO:0000256" key="7">
    <source>
        <dbReference type="RuleBase" id="RU000454"/>
    </source>
</evidence>
<dbReference type="PROSITE" id="PS00141">
    <property type="entry name" value="ASP_PROTEASE"/>
    <property type="match status" value="1"/>
</dbReference>
<feature type="repeat" description="WD" evidence="6">
    <location>
        <begin position="473"/>
        <end position="514"/>
    </location>
</feature>
<dbReference type="PRINTS" id="PR00320">
    <property type="entry name" value="GPROTEINBRPT"/>
</dbReference>
<feature type="active site" evidence="4">
    <location>
        <position position="1322"/>
    </location>
</feature>
<dbReference type="SUPFAM" id="SSF50978">
    <property type="entry name" value="WD40 repeat-like"/>
    <property type="match status" value="1"/>
</dbReference>
<evidence type="ECO:0000256" key="3">
    <source>
        <dbReference type="ARBA" id="ARBA00022737"/>
    </source>
</evidence>
<dbReference type="InterPro" id="IPR024977">
    <property type="entry name" value="Apc4-like_WD40_dom"/>
</dbReference>
<feature type="domain" description="Peptidase A1" evidence="10">
    <location>
        <begin position="1297"/>
        <end position="1631"/>
    </location>
</feature>
<dbReference type="InterPro" id="IPR001680">
    <property type="entry name" value="WD40_rpt"/>
</dbReference>
<keyword evidence="7" id="KW-0064">Aspartyl protease</keyword>
<feature type="region of interest" description="Disordered" evidence="9">
    <location>
        <begin position="645"/>
        <end position="668"/>
    </location>
</feature>
<dbReference type="InterPro" id="IPR021109">
    <property type="entry name" value="Peptidase_aspartic_dom_sf"/>
</dbReference>
<evidence type="ECO:0000256" key="6">
    <source>
        <dbReference type="PROSITE-ProRule" id="PRU00221"/>
    </source>
</evidence>
<dbReference type="InterPro" id="IPR020472">
    <property type="entry name" value="WD40_PAC1"/>
</dbReference>
<proteinExistence type="inferred from homology"/>
<dbReference type="PROSITE" id="PS00678">
    <property type="entry name" value="WD_REPEATS_1"/>
    <property type="match status" value="2"/>
</dbReference>
<dbReference type="InterPro" id="IPR050995">
    <property type="entry name" value="WD-F-box_domain-protein"/>
</dbReference>
<comment type="caution">
    <text evidence="11">The sequence shown here is derived from an EMBL/GenBank/DDBJ whole genome shotgun (WGS) entry which is preliminary data.</text>
</comment>
<evidence type="ECO:0000256" key="8">
    <source>
        <dbReference type="SAM" id="Coils"/>
    </source>
</evidence>
<dbReference type="Gene3D" id="2.130.10.10">
    <property type="entry name" value="YVTN repeat-like/Quinoprotein amine dehydrogenase"/>
    <property type="match status" value="2"/>
</dbReference>
<keyword evidence="3" id="KW-0677">Repeat</keyword>